<dbReference type="GO" id="GO:0017004">
    <property type="term" value="P:cytochrome complex assembly"/>
    <property type="evidence" value="ECO:0007669"/>
    <property type="project" value="UniProtKB-KW"/>
</dbReference>
<protein>
    <submittedName>
        <fullName evidence="7">Thiol-disulfide isomerase or thioredoxin</fullName>
    </submittedName>
</protein>
<name>A0A1G7N2U7_9SPHI</name>
<keyword evidence="8" id="KW-1185">Reference proteome</keyword>
<accession>A0A1G7N2U7</accession>
<comment type="subcellular location">
    <subcellularLocation>
        <location evidence="1">Cell envelope</location>
    </subcellularLocation>
</comment>
<dbReference type="InterPro" id="IPR036249">
    <property type="entry name" value="Thioredoxin-like_sf"/>
</dbReference>
<keyword evidence="4" id="KW-0676">Redox-active center</keyword>
<keyword evidence="3" id="KW-1015">Disulfide bond</keyword>
<organism evidence="7 8">
    <name type="scientific">Mucilaginibacter pineti</name>
    <dbReference type="NCBI Taxonomy" id="1391627"/>
    <lineage>
        <taxon>Bacteria</taxon>
        <taxon>Pseudomonadati</taxon>
        <taxon>Bacteroidota</taxon>
        <taxon>Sphingobacteriia</taxon>
        <taxon>Sphingobacteriales</taxon>
        <taxon>Sphingobacteriaceae</taxon>
        <taxon>Mucilaginibacter</taxon>
    </lineage>
</organism>
<dbReference type="SUPFAM" id="SSF52833">
    <property type="entry name" value="Thioredoxin-like"/>
    <property type="match status" value="1"/>
</dbReference>
<dbReference type="InterPro" id="IPR050553">
    <property type="entry name" value="Thioredoxin_ResA/DsbE_sf"/>
</dbReference>
<proteinExistence type="predicted"/>
<dbReference type="RefSeq" id="WP_143014278.1">
    <property type="nucleotide sequence ID" value="NZ_FNAI01000024.1"/>
</dbReference>
<dbReference type="GO" id="GO:0016491">
    <property type="term" value="F:oxidoreductase activity"/>
    <property type="evidence" value="ECO:0007669"/>
    <property type="project" value="InterPro"/>
</dbReference>
<dbReference type="AlphaFoldDB" id="A0A1G7N2U7"/>
<evidence type="ECO:0000256" key="2">
    <source>
        <dbReference type="ARBA" id="ARBA00022748"/>
    </source>
</evidence>
<dbReference type="STRING" id="1391627.SAMN05216464_12436"/>
<feature type="signal peptide" evidence="5">
    <location>
        <begin position="1"/>
        <end position="19"/>
    </location>
</feature>
<gene>
    <name evidence="7" type="ORF">SAMN05216464_12436</name>
</gene>
<evidence type="ECO:0000256" key="1">
    <source>
        <dbReference type="ARBA" id="ARBA00004196"/>
    </source>
</evidence>
<dbReference type="InterPro" id="IPR000866">
    <property type="entry name" value="AhpC/TSA"/>
</dbReference>
<dbReference type="Gene3D" id="3.40.30.10">
    <property type="entry name" value="Glutaredoxin"/>
    <property type="match status" value="1"/>
</dbReference>
<dbReference type="EMBL" id="FNAI01000024">
    <property type="protein sequence ID" value="SDF68266.1"/>
    <property type="molecule type" value="Genomic_DNA"/>
</dbReference>
<dbReference type="Pfam" id="PF00578">
    <property type="entry name" value="AhpC-TSA"/>
    <property type="match status" value="1"/>
</dbReference>
<dbReference type="GO" id="GO:0016209">
    <property type="term" value="F:antioxidant activity"/>
    <property type="evidence" value="ECO:0007669"/>
    <property type="project" value="InterPro"/>
</dbReference>
<dbReference type="PANTHER" id="PTHR42852">
    <property type="entry name" value="THIOL:DISULFIDE INTERCHANGE PROTEIN DSBE"/>
    <property type="match status" value="1"/>
</dbReference>
<keyword evidence="7" id="KW-0413">Isomerase</keyword>
<dbReference type="Pfam" id="PF19777">
    <property type="entry name" value="DUF6263"/>
    <property type="match status" value="1"/>
</dbReference>
<keyword evidence="5" id="KW-0732">Signal</keyword>
<evidence type="ECO:0000313" key="7">
    <source>
        <dbReference type="EMBL" id="SDF68266.1"/>
    </source>
</evidence>
<dbReference type="GO" id="GO:0016853">
    <property type="term" value="F:isomerase activity"/>
    <property type="evidence" value="ECO:0007669"/>
    <property type="project" value="UniProtKB-KW"/>
</dbReference>
<evidence type="ECO:0000256" key="4">
    <source>
        <dbReference type="ARBA" id="ARBA00023284"/>
    </source>
</evidence>
<feature type="chain" id="PRO_5011781190" evidence="5">
    <location>
        <begin position="20"/>
        <end position="770"/>
    </location>
</feature>
<dbReference type="PANTHER" id="PTHR42852:SF6">
    <property type="entry name" value="THIOL:DISULFIDE INTERCHANGE PROTEIN DSBE"/>
    <property type="match status" value="1"/>
</dbReference>
<keyword evidence="2" id="KW-0201">Cytochrome c-type biogenesis</keyword>
<reference evidence="7 8" key="1">
    <citation type="submission" date="2016-10" db="EMBL/GenBank/DDBJ databases">
        <authorList>
            <person name="de Groot N.N."/>
        </authorList>
    </citation>
    <scope>NUCLEOTIDE SEQUENCE [LARGE SCALE GENOMIC DNA]</scope>
    <source>
        <strain evidence="7 8">47C3B</strain>
    </source>
</reference>
<dbReference type="InterPro" id="IPR013766">
    <property type="entry name" value="Thioredoxin_domain"/>
</dbReference>
<dbReference type="OrthoDB" id="6399635at2"/>
<dbReference type="GO" id="GO:0030313">
    <property type="term" value="C:cell envelope"/>
    <property type="evidence" value="ECO:0007669"/>
    <property type="project" value="UniProtKB-SubCell"/>
</dbReference>
<evidence type="ECO:0000256" key="3">
    <source>
        <dbReference type="ARBA" id="ARBA00023157"/>
    </source>
</evidence>
<evidence type="ECO:0000259" key="6">
    <source>
        <dbReference type="PROSITE" id="PS51352"/>
    </source>
</evidence>
<dbReference type="Proteomes" id="UP000199072">
    <property type="component" value="Unassembled WGS sequence"/>
</dbReference>
<feature type="domain" description="Thioredoxin" evidence="6">
    <location>
        <begin position="629"/>
        <end position="768"/>
    </location>
</feature>
<dbReference type="PROSITE" id="PS51352">
    <property type="entry name" value="THIOREDOXIN_2"/>
    <property type="match status" value="1"/>
</dbReference>
<evidence type="ECO:0000256" key="5">
    <source>
        <dbReference type="SAM" id="SignalP"/>
    </source>
</evidence>
<dbReference type="CDD" id="cd02966">
    <property type="entry name" value="TlpA_like_family"/>
    <property type="match status" value="1"/>
</dbReference>
<dbReference type="InterPro" id="IPR046230">
    <property type="entry name" value="DUF6263"/>
</dbReference>
<evidence type="ECO:0000313" key="8">
    <source>
        <dbReference type="Proteomes" id="UP000199072"/>
    </source>
</evidence>
<sequence length="770" mass="87470">MKKTLILLLNLIAVTSIHGQSINLKTNSQFEFDIRTVNNIPQLISDHQYTFWFRMVGKEGANTVLDCKLVRANISEQSGNNANKFNTDSIRNTSFNSTQVFLPLTLLQKTLTITISPKGEVLKIAGIDEAIADAAAKWVLKDEFVDQMKQNAKSFPLATIQNMLLRLPEKEIGYETVWKAADGMFHKVTTINGALLTIKLSDKAPDDKTGIDISGISSFNTVTGLLEHVKNTGSKKTEITIAGKKKLLPEFSYSQSIRYGARSYAVDTAWINMAAKTCYFSAALMKNNVEYDSAKVYKYFKAHDAQFQNDPYYLVKRLDLVQQAMMRNGYKIYDSVLVRTPTHFIKDHTSHLFNKIGSVLDISPDSAYEVSTYLRNTPQFDSWLQESFAQSFISFNAGDEHGENQGKANAYKLLELFHQDKDPLVQYRINALYMWVNAKIHLNEPSFLTQTGNSFMHMDDKYMQLGNGGRYTMLTYQLLKNAGKTKEADGLLTNNIKVLERYTADTLNKNHYADQNILAYAYYLKYSDAKVADPGNALQYLSKAALYSPKTEKDKAYTSFYDRAFLQSKESYRDEFIEKLFSSGNEEQGLKVFIQHINVEPASINEMQKVYESHFPGKSFKAFFVNNIVPTWQQAPAFTLKGMDGKEVTLDNFKNKWLVIDFWGTWCSPCREEMPGLNVFNQELKAGKHDGINFLSIACNDEESRVKSYFAANKIDLPVVMSNGVIEQQYKIGGYPRKILISPGGKMLLIEFGQDWKNIVTQFNQLYTVN</sequence>